<keyword evidence="3" id="KW-1185">Reference proteome</keyword>
<dbReference type="AlphaFoldDB" id="A0A0P1AW64"/>
<dbReference type="EMBL" id="CCYD01001336">
    <property type="protein sequence ID" value="CEG44879.1"/>
    <property type="molecule type" value="Genomic_DNA"/>
</dbReference>
<organism evidence="2 3">
    <name type="scientific">Plasmopara halstedii</name>
    <name type="common">Downy mildew of sunflower</name>
    <dbReference type="NCBI Taxonomy" id="4781"/>
    <lineage>
        <taxon>Eukaryota</taxon>
        <taxon>Sar</taxon>
        <taxon>Stramenopiles</taxon>
        <taxon>Oomycota</taxon>
        <taxon>Peronosporomycetes</taxon>
        <taxon>Peronosporales</taxon>
        <taxon>Peronosporaceae</taxon>
        <taxon>Plasmopara</taxon>
    </lineage>
</organism>
<dbReference type="RefSeq" id="XP_024581248.1">
    <property type="nucleotide sequence ID" value="XM_024731030.1"/>
</dbReference>
<evidence type="ECO:0000313" key="3">
    <source>
        <dbReference type="Proteomes" id="UP000054928"/>
    </source>
</evidence>
<protein>
    <submittedName>
        <fullName evidence="2">Uncharacterized protein</fullName>
    </submittedName>
</protein>
<evidence type="ECO:0000256" key="1">
    <source>
        <dbReference type="SAM" id="MobiDB-lite"/>
    </source>
</evidence>
<dbReference type="GeneID" id="36396264"/>
<dbReference type="Proteomes" id="UP000054928">
    <property type="component" value="Unassembled WGS sequence"/>
</dbReference>
<feature type="region of interest" description="Disordered" evidence="1">
    <location>
        <begin position="170"/>
        <end position="194"/>
    </location>
</feature>
<proteinExistence type="predicted"/>
<reference evidence="3" key="1">
    <citation type="submission" date="2014-09" db="EMBL/GenBank/DDBJ databases">
        <authorList>
            <person name="Sharma Rahul"/>
            <person name="Thines Marco"/>
        </authorList>
    </citation>
    <scope>NUCLEOTIDE SEQUENCE [LARGE SCALE GENOMIC DNA]</scope>
</reference>
<accession>A0A0P1AW64</accession>
<name>A0A0P1AW64_PLAHL</name>
<sequence>MALLLPGLLPGSAGRPDLSDQKCLRRLGNPAEVALQTLTSLRSQDIPTTSPDIGSDPGDDVVLLDVSRDSGRHRSNRDDSVALEDDNFCDHSSADRHTEVPYSCADTLDDLKRVVRLLPHLVDYHTLSERLLAVKQANTSLHATMERLAPLEMEVVALRDQNQLLDQLLGGRGSVGSAPAPTLPRSLAPGPGRA</sequence>
<evidence type="ECO:0000313" key="2">
    <source>
        <dbReference type="EMBL" id="CEG44879.1"/>
    </source>
</evidence>